<feature type="region of interest" description="Disordered" evidence="2">
    <location>
        <begin position="708"/>
        <end position="730"/>
    </location>
</feature>
<feature type="region of interest" description="Disordered" evidence="2">
    <location>
        <begin position="267"/>
        <end position="288"/>
    </location>
</feature>
<dbReference type="Pfam" id="PF00078">
    <property type="entry name" value="RVT_1"/>
    <property type="match status" value="1"/>
</dbReference>
<dbReference type="InterPro" id="IPR000477">
    <property type="entry name" value="RT_dom"/>
</dbReference>
<dbReference type="GO" id="GO:0071897">
    <property type="term" value="P:DNA biosynthetic process"/>
    <property type="evidence" value="ECO:0007669"/>
    <property type="project" value="UniProtKB-ARBA"/>
</dbReference>
<keyword evidence="1" id="KW-0862">Zinc</keyword>
<feature type="compositionally biased region" description="Low complexity" evidence="2">
    <location>
        <begin position="395"/>
        <end position="407"/>
    </location>
</feature>
<protein>
    <submittedName>
        <fullName evidence="5">Retrovirus-related Pol polyprotein from type-1 retrotransposable element R2</fullName>
    </submittedName>
</protein>
<keyword evidence="1" id="KW-0479">Metal-binding</keyword>
<keyword evidence="1" id="KW-0863">Zinc-finger</keyword>
<evidence type="ECO:0000313" key="5">
    <source>
        <dbReference type="EMBL" id="GBN25201.1"/>
    </source>
</evidence>
<evidence type="ECO:0000259" key="3">
    <source>
        <dbReference type="PROSITE" id="PS50157"/>
    </source>
</evidence>
<feature type="region of interest" description="Disordered" evidence="2">
    <location>
        <begin position="383"/>
        <end position="427"/>
    </location>
</feature>
<evidence type="ECO:0000313" key="6">
    <source>
        <dbReference type="Proteomes" id="UP000499080"/>
    </source>
</evidence>
<dbReference type="SMART" id="SM00355">
    <property type="entry name" value="ZnF_C2H2"/>
    <property type="match status" value="10"/>
</dbReference>
<dbReference type="EMBL" id="BGPR01007215">
    <property type="protein sequence ID" value="GBN25201.1"/>
    <property type="molecule type" value="Genomic_DNA"/>
</dbReference>
<feature type="region of interest" description="Disordered" evidence="2">
    <location>
        <begin position="178"/>
        <end position="213"/>
    </location>
</feature>
<comment type="caution">
    <text evidence="5">The sequence shown here is derived from an EMBL/GenBank/DDBJ whole genome shotgun (WGS) entry which is preliminary data.</text>
</comment>
<reference evidence="5 6" key="1">
    <citation type="journal article" date="2019" name="Sci. Rep.">
        <title>Orb-weaving spider Araneus ventricosus genome elucidates the spidroin gene catalogue.</title>
        <authorList>
            <person name="Kono N."/>
            <person name="Nakamura H."/>
            <person name="Ohtoshi R."/>
            <person name="Moran D.A.P."/>
            <person name="Shinohara A."/>
            <person name="Yoshida Y."/>
            <person name="Fujiwara M."/>
            <person name="Mori M."/>
            <person name="Tomita M."/>
            <person name="Arakawa K."/>
        </authorList>
    </citation>
    <scope>NUCLEOTIDE SEQUENCE [LARGE SCALE GENOMIC DNA]</scope>
</reference>
<dbReference type="PROSITE" id="PS50878">
    <property type="entry name" value="RT_POL"/>
    <property type="match status" value="1"/>
</dbReference>
<dbReference type="InterPro" id="IPR043128">
    <property type="entry name" value="Rev_trsase/Diguanyl_cyclase"/>
</dbReference>
<feature type="region of interest" description="Disordered" evidence="2">
    <location>
        <begin position="745"/>
        <end position="797"/>
    </location>
</feature>
<dbReference type="CDD" id="cd01650">
    <property type="entry name" value="RT_nLTR_like"/>
    <property type="match status" value="1"/>
</dbReference>
<dbReference type="Gene3D" id="3.30.160.60">
    <property type="entry name" value="Classic Zinc Finger"/>
    <property type="match status" value="1"/>
</dbReference>
<feature type="domain" description="C2H2-type" evidence="3">
    <location>
        <begin position="298"/>
        <end position="325"/>
    </location>
</feature>
<sequence>MSESTVCVPTDSLSVSNESQQSDTLIVVPSNDVLSPPRIVDCSIRVQDILVSPSPICRRTRRQLQLRQTVNLQSAFDDVNNDIPLDLSPQRALVTDTPVSAPVVDNRMELGTTPLTLTHIDLQMLNCAAELENEFKQQAPSCDKSPVSFLTPDEIQILRNIRVMESPISLFPTALESTASKEENVENSGPQSEDSSQSPALQDGETPPAVQIGSANSPIHMQQFEYFPFSLRCAFCDLELSSPPSFAEHILEIHAGCSESQIGVIQRRENQSPPSPSSGEKNQNENMCASSVEESPSFNCNKCNDKFENEASLLQHICSPSPSRSWNCVLCNHVAHKRRGLRFHMKNKHSSWKVRTDEFGLPVANLTPVSHRTPMAKRVKFSLPQSDGILPPLTPSSESSPRVSQQSDLLSHEPPLLPPVEAEKPSMNLPTLDTQLTSKFQCKKCPFEGPSENVLEAHVYDVHSPVFSSSHETIGCNSSPHCEATCGSHSPPTEAKTQVSARLQKCPLCSAICSSSVELLTHTCGAVGGEPDTPAESPNRNCPVCGFVVRAADKKVDSIWRRHVYDKHSCQKCKFVEKINGELKDHMRHCRGGLPSSGAIPKSSLGSQNRKTSNTILPSKHAEIPLAKNPSQIDSRQPAHECENCGLKFTFKTHFELHRKSCLVASKRTSSGSNISAQPPLNKCRSCPFVGKNADALKLHMTVAHSSVKSGSLPSQHPVKSISTSINSPPADRCTFDISFSNSLPDANRDAPDTPPRSQPVGNNPVLNDTPVSQESDLPSSRSQARSDPPPSSIPNETCRIGNAINILFPISGFLPCTETSCGFKSFGSSYNICKRSLKRHLETHHKLQIRACHFWCFLCQGRITRHPAAHGCFKNTALLIPPDRPFEWKCDACDLSFPTEIGLKNHSLAHKLRNIKNSGAPLTLVKPKSIPRRARFAPVVPEPGDEFLPVPGAPGNTERIDILTPPATNSEEDSSILKPYITEIAALLETEATEGSFNYFCSIVDQAVADIQSSVLNGPPRDFANSSPAPPVNTKDPKSLQILFKKNPRKAVRAITKTDGERCKIPLSTLEDHFNNVWGPSEFRPDFYRQCEDGRVALLDTPFTVKEIKVKLQNAANTSPGPDRITYADWKTIPASVKFLVTVFNACVHFQRIPPSWKTSTTVLLPKSGDPNIPNNWRPIALSSTMYKMFTKCLAARLSAWCERYDVLSKCQKGFTPHDGVIEHNYVLKNFLDSARRDKTDVCIAWLDVTNAFGSIPHEAIFEMLSRSGAGLPFTELIRDIYSNSSTKILSDGGLTRDIPILSGVKQGCPISGIIFDMCIDPVIRGVQAENQSHKVLAFADDLCLLANSPEELQLSLSFVNASLKSLGFALNPSKSVALHVSGRTPVGVRNSPFFIDNAQIRNIEEGDFHKFLGKPVGLNPCPDYKYLSDLAIIATRLLESCLAPWQRIAALKTFFFPALQFPMRNAQFDKEKWAEIDAMIRPEIKNTLGLPERACNDYLYASRKVGAVGLPIAAEDADLHRIDTAFKLLTSKDPHVAELALAELLKTVKFRLRKPSPSDSDLGDFMTGEARAAQFDNSNLWTCARRASARQGIRWEFVDNTPRLLFGDLTLKSANRKKLLFSLRDRLRLLRGDSLLARPDQGKVMEVVSQSAASSHFMANGDYTRFSEWRFVHKARTNTLPLNGNKPWDKTSNTT</sequence>
<organism evidence="5 6">
    <name type="scientific">Araneus ventricosus</name>
    <name type="common">Orbweaver spider</name>
    <name type="synonym">Epeira ventricosa</name>
    <dbReference type="NCBI Taxonomy" id="182803"/>
    <lineage>
        <taxon>Eukaryota</taxon>
        <taxon>Metazoa</taxon>
        <taxon>Ecdysozoa</taxon>
        <taxon>Arthropoda</taxon>
        <taxon>Chelicerata</taxon>
        <taxon>Arachnida</taxon>
        <taxon>Araneae</taxon>
        <taxon>Araneomorphae</taxon>
        <taxon>Entelegynae</taxon>
        <taxon>Araneoidea</taxon>
        <taxon>Araneidae</taxon>
        <taxon>Araneus</taxon>
    </lineage>
</organism>
<dbReference type="OrthoDB" id="6436077at2759"/>
<dbReference type="PROSITE" id="PS50157">
    <property type="entry name" value="ZINC_FINGER_C2H2_2"/>
    <property type="match status" value="1"/>
</dbReference>
<dbReference type="PANTHER" id="PTHR19446">
    <property type="entry name" value="REVERSE TRANSCRIPTASES"/>
    <property type="match status" value="1"/>
</dbReference>
<dbReference type="Proteomes" id="UP000499080">
    <property type="component" value="Unassembled WGS sequence"/>
</dbReference>
<accession>A0A4Y2MDL3</accession>
<feature type="compositionally biased region" description="Polar residues" evidence="2">
    <location>
        <begin position="277"/>
        <end position="288"/>
    </location>
</feature>
<proteinExistence type="predicted"/>
<evidence type="ECO:0000259" key="4">
    <source>
        <dbReference type="PROSITE" id="PS50878"/>
    </source>
</evidence>
<evidence type="ECO:0000256" key="1">
    <source>
        <dbReference type="PROSITE-ProRule" id="PRU00042"/>
    </source>
</evidence>
<dbReference type="SUPFAM" id="SSF56672">
    <property type="entry name" value="DNA/RNA polymerases"/>
    <property type="match status" value="1"/>
</dbReference>
<dbReference type="InterPro" id="IPR043502">
    <property type="entry name" value="DNA/RNA_pol_sf"/>
</dbReference>
<evidence type="ECO:0000256" key="2">
    <source>
        <dbReference type="SAM" id="MobiDB-lite"/>
    </source>
</evidence>
<dbReference type="InterPro" id="IPR013087">
    <property type="entry name" value="Znf_C2H2_type"/>
</dbReference>
<name>A0A4Y2MDL3_ARAVE</name>
<feature type="compositionally biased region" description="Polar residues" evidence="2">
    <location>
        <begin position="186"/>
        <end position="200"/>
    </location>
</feature>
<feature type="compositionally biased region" description="Polar residues" evidence="2">
    <location>
        <begin position="760"/>
        <end position="786"/>
    </location>
</feature>
<dbReference type="GO" id="GO:0008270">
    <property type="term" value="F:zinc ion binding"/>
    <property type="evidence" value="ECO:0007669"/>
    <property type="project" value="UniProtKB-KW"/>
</dbReference>
<gene>
    <name evidence="5" type="primary">PO21_38</name>
    <name evidence="5" type="ORF">AVEN_114247_1</name>
</gene>
<dbReference type="PROSITE" id="PS00028">
    <property type="entry name" value="ZINC_FINGER_C2H2_1"/>
    <property type="match status" value="2"/>
</dbReference>
<dbReference type="Gene3D" id="3.30.70.270">
    <property type="match status" value="1"/>
</dbReference>
<feature type="domain" description="Reverse transcriptase" evidence="4">
    <location>
        <begin position="1147"/>
        <end position="1418"/>
    </location>
</feature>
<keyword evidence="6" id="KW-1185">Reference proteome</keyword>